<dbReference type="PANTHER" id="PTHR33768">
    <property type="entry name" value="MIP11318P"/>
    <property type="match status" value="1"/>
</dbReference>
<dbReference type="AlphaFoldDB" id="A0A8S1NDN3"/>
<evidence type="ECO:0000313" key="2">
    <source>
        <dbReference type="EMBL" id="CAD8084864.1"/>
    </source>
</evidence>
<dbReference type="PANTHER" id="PTHR33768:SF3">
    <property type="entry name" value="MIP11318P"/>
    <property type="match status" value="1"/>
</dbReference>
<keyword evidence="3" id="KW-1185">Reference proteome</keyword>
<comment type="caution">
    <text evidence="2">The sequence shown here is derived from an EMBL/GenBank/DDBJ whole genome shotgun (WGS) entry which is preliminary data.</text>
</comment>
<proteinExistence type="inferred from homology"/>
<comment type="similarity">
    <text evidence="1">Belongs to the CFAP97 family.</text>
</comment>
<protein>
    <submittedName>
        <fullName evidence="2">Uncharacterized protein</fullName>
    </submittedName>
</protein>
<evidence type="ECO:0000313" key="3">
    <source>
        <dbReference type="Proteomes" id="UP000688137"/>
    </source>
</evidence>
<dbReference type="InterPro" id="IPR029488">
    <property type="entry name" value="Hmw/CFAP97"/>
</dbReference>
<dbReference type="Pfam" id="PF13879">
    <property type="entry name" value="Hmw_CFAP97"/>
    <property type="match status" value="1"/>
</dbReference>
<organism evidence="2 3">
    <name type="scientific">Paramecium primaurelia</name>
    <dbReference type="NCBI Taxonomy" id="5886"/>
    <lineage>
        <taxon>Eukaryota</taxon>
        <taxon>Sar</taxon>
        <taxon>Alveolata</taxon>
        <taxon>Ciliophora</taxon>
        <taxon>Intramacronucleata</taxon>
        <taxon>Oligohymenophorea</taxon>
        <taxon>Peniculida</taxon>
        <taxon>Parameciidae</taxon>
        <taxon>Paramecium</taxon>
    </lineage>
</organism>
<gene>
    <name evidence="2" type="ORF">PPRIM_AZ9-3.1.T0730027</name>
</gene>
<sequence length="153" mass="18521">MHRPKPHIRVQQEKDILDGFSRLQQVQPLIQINPTVDKIPNMKKIRLLEDRYTQIEKDNRLLLEKITNIMKSETTRIGRPKRVSSFECRKKSEQQQIRKENQMLLSKISNKKSYYSKNNFDKEWNKTKQYFMNLGGLRSLSQKQKEFNHSFYY</sequence>
<name>A0A8S1NDN3_PARPR</name>
<reference evidence="2" key="1">
    <citation type="submission" date="2021-01" db="EMBL/GenBank/DDBJ databases">
        <authorList>
            <consortium name="Genoscope - CEA"/>
            <person name="William W."/>
        </authorList>
    </citation>
    <scope>NUCLEOTIDE SEQUENCE</scope>
</reference>
<accession>A0A8S1NDN3</accession>
<dbReference type="OMA" id="IMKSETN"/>
<dbReference type="EMBL" id="CAJJDM010000076">
    <property type="protein sequence ID" value="CAD8084864.1"/>
    <property type="molecule type" value="Genomic_DNA"/>
</dbReference>
<dbReference type="InterPro" id="IPR038792">
    <property type="entry name" value="CFAP97D1/2"/>
</dbReference>
<dbReference type="Proteomes" id="UP000688137">
    <property type="component" value="Unassembled WGS sequence"/>
</dbReference>
<evidence type="ECO:0000256" key="1">
    <source>
        <dbReference type="ARBA" id="ARBA00008315"/>
    </source>
</evidence>